<dbReference type="UniPathway" id="UPA00050">
    <property type="reaction ID" value="UER00063"/>
</dbReference>
<keyword evidence="7" id="KW-0791">Threonine biosynthesis</keyword>
<sequence>MKPVKVGVLGLGTVGGGTVNVLKRNAAEIARRAGREIIITRASAKDLNKPRICDTQGIALTTDPYEIINDPEIEIILELIGGAGPVKDMVLKAIENGKHVVTANKSLIALHGNEIFAKASEKGVIVAFEAAVAGGIPIIKAIREGLSGNQIEWLAGIINGTGNFILTEMRDKGRDFADVLAEAQALGYAEADPTFDVEGIDAGHKLTILASIAFGIPLQFDKVYTEGITKITRADVEYAEQLGYRIKHLGIARKTPEGIELRVHPTLIPERRLIANVDGVMNAVLIKGDAVGPTLYYGAGAGAEPTASSVVADVIDVVRALTSDPENRVPHLAFQADALADIPVLSSDMFRTSYYLRLNAEDKPGVLAEVTRILADHQISIEAISQKVPLNNETSVPIIMLTQITLEKEMNAAIAEIEALKTVTGKVNRIRLETLG</sequence>
<dbReference type="SUPFAM" id="SSF51735">
    <property type="entry name" value="NAD(P)-binding Rossmann-fold domains"/>
    <property type="match status" value="1"/>
</dbReference>
<evidence type="ECO:0000259" key="15">
    <source>
        <dbReference type="PROSITE" id="PS51671"/>
    </source>
</evidence>
<evidence type="ECO:0000256" key="13">
    <source>
        <dbReference type="PIRSR" id="PIRSR000098-2"/>
    </source>
</evidence>
<dbReference type="InterPro" id="IPR002912">
    <property type="entry name" value="ACT_dom"/>
</dbReference>
<dbReference type="eggNOG" id="COG0460">
    <property type="taxonomic scope" value="Bacteria"/>
</dbReference>
<feature type="active site" description="Proton donor" evidence="12">
    <location>
        <position position="205"/>
    </location>
</feature>
<dbReference type="Gene3D" id="3.30.70.260">
    <property type="match status" value="1"/>
</dbReference>
<evidence type="ECO:0000256" key="4">
    <source>
        <dbReference type="ARBA" id="ARBA00013213"/>
    </source>
</evidence>
<dbReference type="PANTHER" id="PTHR43331">
    <property type="entry name" value="HOMOSERINE DEHYDROGENASE"/>
    <property type="match status" value="1"/>
</dbReference>
<feature type="binding site" evidence="13">
    <location>
        <position position="190"/>
    </location>
    <ligand>
        <name>L-homoserine</name>
        <dbReference type="ChEBI" id="CHEBI:57476"/>
    </ligand>
</feature>
<evidence type="ECO:0000256" key="11">
    <source>
        <dbReference type="ARBA" id="ARBA00049031"/>
    </source>
</evidence>
<evidence type="ECO:0000256" key="14">
    <source>
        <dbReference type="RuleBase" id="RU004171"/>
    </source>
</evidence>
<dbReference type="PROSITE" id="PS01042">
    <property type="entry name" value="HOMOSER_DHGENASE"/>
    <property type="match status" value="1"/>
</dbReference>
<name>G3IS27_METTV</name>
<feature type="binding site" evidence="13">
    <location>
        <position position="105"/>
    </location>
    <ligand>
        <name>NADPH</name>
        <dbReference type="ChEBI" id="CHEBI:57783"/>
    </ligand>
</feature>
<dbReference type="STRING" id="697282.Mettu_1040"/>
<gene>
    <name evidence="16" type="ORF">Mettu_1040</name>
</gene>
<dbReference type="InterPro" id="IPR019811">
    <property type="entry name" value="HDH_CS"/>
</dbReference>
<dbReference type="RefSeq" id="WP_006890211.1">
    <property type="nucleotide sequence ID" value="NZ_JH109152.1"/>
</dbReference>
<reference evidence="16 17" key="1">
    <citation type="submission" date="2011-06" db="EMBL/GenBank/DDBJ databases">
        <title>Genomic sequence of Methylobacter tundripaludum SV96.</title>
        <authorList>
            <consortium name="US DOE Joint Genome Institute"/>
            <person name="Lucas S."/>
            <person name="Han J."/>
            <person name="Lapidus A."/>
            <person name="Cheng J.-F."/>
            <person name="Goodwin L."/>
            <person name="Pitluck S."/>
            <person name="Held B."/>
            <person name="Detter J.C."/>
            <person name="Han C."/>
            <person name="Tapia R."/>
            <person name="Land M."/>
            <person name="Hauser L."/>
            <person name="Kyrpides N."/>
            <person name="Ivanova N."/>
            <person name="Ovchinnikova G."/>
            <person name="Pagani I."/>
            <person name="Klotz M.G."/>
            <person name="Dispirito A.A."/>
            <person name="Murrell J.C."/>
            <person name="Dunfield P."/>
            <person name="Kalyuzhnaya M.G."/>
            <person name="Svenning M."/>
            <person name="Trotsenko Y.A."/>
            <person name="Stein L.Y."/>
            <person name="Woyke T."/>
        </authorList>
    </citation>
    <scope>NUCLEOTIDE SEQUENCE [LARGE SCALE GENOMIC DNA]</scope>
    <source>
        <strain evidence="17">ATCC BAA-1195 / DSM 17260 / SV96</strain>
    </source>
</reference>
<comment type="catalytic activity">
    <reaction evidence="11">
        <text>L-homoserine + NAD(+) = L-aspartate 4-semialdehyde + NADH + H(+)</text>
        <dbReference type="Rhea" id="RHEA:15757"/>
        <dbReference type="ChEBI" id="CHEBI:15378"/>
        <dbReference type="ChEBI" id="CHEBI:57476"/>
        <dbReference type="ChEBI" id="CHEBI:57540"/>
        <dbReference type="ChEBI" id="CHEBI:57945"/>
        <dbReference type="ChEBI" id="CHEBI:537519"/>
        <dbReference type="EC" id="1.1.1.3"/>
    </reaction>
    <physiologicalReaction direction="right-to-left" evidence="11">
        <dbReference type="Rhea" id="RHEA:15759"/>
    </physiologicalReaction>
</comment>
<dbReference type="Gene3D" id="3.40.50.720">
    <property type="entry name" value="NAD(P)-binding Rossmann-like Domain"/>
    <property type="match status" value="1"/>
</dbReference>
<protein>
    <recommendedName>
        <fullName evidence="5">Homoserine dehydrogenase</fullName>
        <ecNumber evidence="4">1.1.1.3</ecNumber>
    </recommendedName>
</protein>
<dbReference type="SUPFAM" id="SSF55021">
    <property type="entry name" value="ACT-like"/>
    <property type="match status" value="1"/>
</dbReference>
<dbReference type="PIRSF" id="PIRSF000098">
    <property type="entry name" value="Homoser_dehydrog"/>
    <property type="match status" value="1"/>
</dbReference>
<organism evidence="16 17">
    <name type="scientific">Methylobacter tundripaludum (strain ATCC BAA-1195 / DSM 17260 / SV96)</name>
    <dbReference type="NCBI Taxonomy" id="697282"/>
    <lineage>
        <taxon>Bacteria</taxon>
        <taxon>Pseudomonadati</taxon>
        <taxon>Pseudomonadota</taxon>
        <taxon>Gammaproteobacteria</taxon>
        <taxon>Methylococcales</taxon>
        <taxon>Methylococcaceae</taxon>
        <taxon>Methylobacter</taxon>
    </lineage>
</organism>
<evidence type="ECO:0000313" key="16">
    <source>
        <dbReference type="EMBL" id="EGW22238.1"/>
    </source>
</evidence>
<evidence type="ECO:0000313" key="17">
    <source>
        <dbReference type="Proteomes" id="UP000004664"/>
    </source>
</evidence>
<feature type="binding site" evidence="13">
    <location>
        <begin position="9"/>
        <end position="16"/>
    </location>
    <ligand>
        <name>NADP(+)</name>
        <dbReference type="ChEBI" id="CHEBI:58349"/>
    </ligand>
</feature>
<keyword evidence="9 16" id="KW-0560">Oxidoreductase</keyword>
<dbReference type="PROSITE" id="PS51671">
    <property type="entry name" value="ACT"/>
    <property type="match status" value="1"/>
</dbReference>
<dbReference type="Pfam" id="PF03447">
    <property type="entry name" value="NAD_binding_3"/>
    <property type="match status" value="1"/>
</dbReference>
<dbReference type="NCBIfam" id="NF004976">
    <property type="entry name" value="PRK06349.1"/>
    <property type="match status" value="1"/>
</dbReference>
<dbReference type="CDD" id="cd04881">
    <property type="entry name" value="ACT_HSDH-Hom"/>
    <property type="match status" value="1"/>
</dbReference>
<dbReference type="GO" id="GO:0009086">
    <property type="term" value="P:methionine biosynthetic process"/>
    <property type="evidence" value="ECO:0007669"/>
    <property type="project" value="UniProtKB-KW"/>
</dbReference>
<dbReference type="GO" id="GO:0050661">
    <property type="term" value="F:NADP binding"/>
    <property type="evidence" value="ECO:0007669"/>
    <property type="project" value="InterPro"/>
</dbReference>
<dbReference type="Pfam" id="PF00742">
    <property type="entry name" value="Homoserine_dh"/>
    <property type="match status" value="1"/>
</dbReference>
<feature type="domain" description="ACT" evidence="15">
    <location>
        <begin position="355"/>
        <end position="431"/>
    </location>
</feature>
<evidence type="ECO:0000256" key="7">
    <source>
        <dbReference type="ARBA" id="ARBA00022697"/>
    </source>
</evidence>
<comment type="pathway">
    <text evidence="2">Amino-acid biosynthesis; L-methionine biosynthesis via de novo pathway; L-homoserine from L-aspartate: step 3/3.</text>
</comment>
<evidence type="ECO:0000256" key="5">
    <source>
        <dbReference type="ARBA" id="ARBA00013376"/>
    </source>
</evidence>
<dbReference type="InterPro" id="IPR001342">
    <property type="entry name" value="HDH_cat"/>
</dbReference>
<dbReference type="InterPro" id="IPR016204">
    <property type="entry name" value="HDH"/>
</dbReference>
<dbReference type="Proteomes" id="UP000004664">
    <property type="component" value="Unassembled WGS sequence"/>
</dbReference>
<dbReference type="InterPro" id="IPR036291">
    <property type="entry name" value="NAD(P)-bd_dom_sf"/>
</dbReference>
<keyword evidence="17" id="KW-1185">Reference proteome</keyword>
<dbReference type="Gene3D" id="3.30.360.10">
    <property type="entry name" value="Dihydrodipicolinate Reductase, domain 2"/>
    <property type="match status" value="1"/>
</dbReference>
<comment type="similarity">
    <text evidence="3 14">Belongs to the homoserine dehydrogenase family.</text>
</comment>
<dbReference type="HOGENOM" id="CLU_009116_1_0_6"/>
<keyword evidence="8 13" id="KW-0521">NADP</keyword>
<evidence type="ECO:0000256" key="8">
    <source>
        <dbReference type="ARBA" id="ARBA00022857"/>
    </source>
</evidence>
<evidence type="ECO:0000256" key="3">
    <source>
        <dbReference type="ARBA" id="ARBA00006753"/>
    </source>
</evidence>
<evidence type="ECO:0000256" key="6">
    <source>
        <dbReference type="ARBA" id="ARBA00022605"/>
    </source>
</evidence>
<dbReference type="FunFam" id="3.30.70.260:FF:000030">
    <property type="entry name" value="Homoserine dehydrogenase"/>
    <property type="match status" value="1"/>
</dbReference>
<dbReference type="UniPathway" id="UPA00051">
    <property type="reaction ID" value="UER00465"/>
</dbReference>
<keyword evidence="10" id="KW-0486">Methionine biosynthesis</keyword>
<comment type="pathway">
    <text evidence="1">Amino-acid biosynthesis; L-threonine biosynthesis; L-threonine from L-aspartate: step 3/5.</text>
</comment>
<dbReference type="EMBL" id="JH109152">
    <property type="protein sequence ID" value="EGW22238.1"/>
    <property type="molecule type" value="Genomic_DNA"/>
</dbReference>
<evidence type="ECO:0000256" key="1">
    <source>
        <dbReference type="ARBA" id="ARBA00005056"/>
    </source>
</evidence>
<dbReference type="GO" id="GO:0004412">
    <property type="term" value="F:homoserine dehydrogenase activity"/>
    <property type="evidence" value="ECO:0007669"/>
    <property type="project" value="UniProtKB-EC"/>
</dbReference>
<keyword evidence="6" id="KW-0028">Amino-acid biosynthesis</keyword>
<evidence type="ECO:0000256" key="10">
    <source>
        <dbReference type="ARBA" id="ARBA00023167"/>
    </source>
</evidence>
<accession>G3IS27</accession>
<dbReference type="InterPro" id="IPR005106">
    <property type="entry name" value="Asp/hSer_DH_NAD-bd"/>
</dbReference>
<dbReference type="FunFam" id="3.30.360.10:FF:000005">
    <property type="entry name" value="Homoserine dehydrogenase"/>
    <property type="match status" value="1"/>
</dbReference>
<dbReference type="SUPFAM" id="SSF55347">
    <property type="entry name" value="Glyceraldehyde-3-phosphate dehydrogenase-like, C-terminal domain"/>
    <property type="match status" value="1"/>
</dbReference>
<dbReference type="PANTHER" id="PTHR43331:SF1">
    <property type="entry name" value="HOMOSERINE DEHYDROGENASE"/>
    <property type="match status" value="1"/>
</dbReference>
<dbReference type="Pfam" id="PF01842">
    <property type="entry name" value="ACT"/>
    <property type="match status" value="1"/>
</dbReference>
<dbReference type="EC" id="1.1.1.3" evidence="4"/>
<dbReference type="OrthoDB" id="9808167at2"/>
<dbReference type="GO" id="GO:0009088">
    <property type="term" value="P:threonine biosynthetic process"/>
    <property type="evidence" value="ECO:0007669"/>
    <property type="project" value="UniProtKB-UniPathway"/>
</dbReference>
<evidence type="ECO:0000256" key="2">
    <source>
        <dbReference type="ARBA" id="ARBA00005062"/>
    </source>
</evidence>
<dbReference type="InterPro" id="IPR045865">
    <property type="entry name" value="ACT-like_dom_sf"/>
</dbReference>
<proteinExistence type="inferred from homology"/>
<evidence type="ECO:0000256" key="9">
    <source>
        <dbReference type="ARBA" id="ARBA00023002"/>
    </source>
</evidence>
<dbReference type="AlphaFoldDB" id="G3IS27"/>
<evidence type="ECO:0000256" key="12">
    <source>
        <dbReference type="PIRSR" id="PIRSR000098-1"/>
    </source>
</evidence>